<feature type="transmembrane region" description="Helical" evidence="3">
    <location>
        <begin position="73"/>
        <end position="90"/>
    </location>
</feature>
<dbReference type="InterPro" id="IPR003784">
    <property type="entry name" value="BioY"/>
</dbReference>
<evidence type="ECO:0000256" key="3">
    <source>
        <dbReference type="SAM" id="Phobius"/>
    </source>
</evidence>
<dbReference type="eggNOG" id="COG1268">
    <property type="taxonomic scope" value="Bacteria"/>
</dbReference>
<keyword evidence="2" id="KW-1003">Cell membrane</keyword>
<accession>A0A0D8FXD2</accession>
<evidence type="ECO:0000256" key="1">
    <source>
        <dbReference type="ARBA" id="ARBA00010692"/>
    </source>
</evidence>
<dbReference type="PIRSF" id="PIRSF016661">
    <property type="entry name" value="BioY"/>
    <property type="match status" value="1"/>
</dbReference>
<organism evidence="4 5">
    <name type="scientific">Ferrimicrobium acidiphilum DSM 19497</name>
    <dbReference type="NCBI Taxonomy" id="1121877"/>
    <lineage>
        <taxon>Bacteria</taxon>
        <taxon>Bacillati</taxon>
        <taxon>Actinomycetota</taxon>
        <taxon>Acidimicrobiia</taxon>
        <taxon>Acidimicrobiales</taxon>
        <taxon>Acidimicrobiaceae</taxon>
        <taxon>Ferrimicrobium</taxon>
    </lineage>
</organism>
<feature type="transmembrane region" description="Helical" evidence="3">
    <location>
        <begin position="131"/>
        <end position="153"/>
    </location>
</feature>
<protein>
    <recommendedName>
        <fullName evidence="2">Biotin transporter</fullName>
    </recommendedName>
</protein>
<keyword evidence="2" id="KW-0813">Transport</keyword>
<dbReference type="Gene3D" id="1.10.1760.20">
    <property type="match status" value="1"/>
</dbReference>
<feature type="transmembrane region" description="Helical" evidence="3">
    <location>
        <begin position="173"/>
        <end position="189"/>
    </location>
</feature>
<dbReference type="AlphaFoldDB" id="A0A0D8FXD2"/>
<proteinExistence type="inferred from homology"/>
<keyword evidence="3" id="KW-0812">Transmembrane</keyword>
<feature type="transmembrane region" description="Helical" evidence="3">
    <location>
        <begin position="102"/>
        <end position="119"/>
    </location>
</feature>
<reference evidence="4 5" key="1">
    <citation type="submission" date="2015-01" db="EMBL/GenBank/DDBJ databases">
        <title>Draft genome of the acidophilic iron oxidizer Ferrimicrobium acidiphilum strain T23.</title>
        <authorList>
            <person name="Poehlein A."/>
            <person name="Eisen S."/>
            <person name="Schloemann M."/>
            <person name="Johnson B.D."/>
            <person name="Daniel R."/>
            <person name="Muehling M."/>
        </authorList>
    </citation>
    <scope>NUCLEOTIDE SEQUENCE [LARGE SCALE GENOMIC DNA]</scope>
    <source>
        <strain evidence="4 5">T23</strain>
    </source>
</reference>
<evidence type="ECO:0000313" key="5">
    <source>
        <dbReference type="Proteomes" id="UP000032336"/>
    </source>
</evidence>
<comment type="caution">
    <text evidence="4">The sequence shown here is derived from an EMBL/GenBank/DDBJ whole genome shotgun (WGS) entry which is preliminary data.</text>
</comment>
<sequence length="199" mass="20786">MLNQGLKRQSLTDLLPESLVTDLVLIGVFAIAIGIFAQISIPLPFTPVPITGQTFAVLLGGAALGLRRGTLGSLLYVGLGLVGVPWFAGATGGLKMATNPSFGYLIGFIAASALVGYLAETGLDRKIGRTVLLMIVGNVIIYGFGMAFLMINLHVGLSQGLALGVTPFLLGDLVKLLLAAGLLPGAWYVRHRITQDRAA</sequence>
<gene>
    <name evidence="4" type="primary">bioY</name>
    <name evidence="4" type="ORF">FEAC_12560</name>
</gene>
<dbReference type="PATRIC" id="fig|1121877.4.peg.1376"/>
<dbReference type="STRING" id="1121877.FEAC_12560"/>
<dbReference type="PANTHER" id="PTHR34295:SF1">
    <property type="entry name" value="BIOTIN TRANSPORTER BIOY"/>
    <property type="match status" value="1"/>
</dbReference>
<dbReference type="OrthoDB" id="1496139at2"/>
<evidence type="ECO:0000313" key="4">
    <source>
        <dbReference type="EMBL" id="KJE76932.1"/>
    </source>
</evidence>
<dbReference type="Proteomes" id="UP000032336">
    <property type="component" value="Unassembled WGS sequence"/>
</dbReference>
<keyword evidence="2 3" id="KW-0472">Membrane</keyword>
<keyword evidence="5" id="KW-1185">Reference proteome</keyword>
<comment type="similarity">
    <text evidence="1 2">Belongs to the BioY family.</text>
</comment>
<name>A0A0D8FXD2_9ACTN</name>
<dbReference type="GO" id="GO:0005886">
    <property type="term" value="C:plasma membrane"/>
    <property type="evidence" value="ECO:0007669"/>
    <property type="project" value="UniProtKB-SubCell"/>
</dbReference>
<comment type="subcellular location">
    <subcellularLocation>
        <location evidence="2">Cell membrane</location>
        <topology evidence="2">Multi-pass membrane protein</topology>
    </subcellularLocation>
</comment>
<dbReference type="PANTHER" id="PTHR34295">
    <property type="entry name" value="BIOTIN TRANSPORTER BIOY"/>
    <property type="match status" value="1"/>
</dbReference>
<dbReference type="GeneID" id="78372481"/>
<feature type="transmembrane region" description="Helical" evidence="3">
    <location>
        <begin position="47"/>
        <end position="66"/>
    </location>
</feature>
<dbReference type="Pfam" id="PF02632">
    <property type="entry name" value="BioY"/>
    <property type="match status" value="1"/>
</dbReference>
<evidence type="ECO:0000256" key="2">
    <source>
        <dbReference type="PIRNR" id="PIRNR016661"/>
    </source>
</evidence>
<dbReference type="EMBL" id="JXUW01000009">
    <property type="protein sequence ID" value="KJE76932.1"/>
    <property type="molecule type" value="Genomic_DNA"/>
</dbReference>
<keyword evidence="3" id="KW-1133">Transmembrane helix</keyword>
<feature type="transmembrane region" description="Helical" evidence="3">
    <location>
        <begin position="20"/>
        <end position="41"/>
    </location>
</feature>
<dbReference type="GO" id="GO:0015225">
    <property type="term" value="F:biotin transmembrane transporter activity"/>
    <property type="evidence" value="ECO:0007669"/>
    <property type="project" value="UniProtKB-UniRule"/>
</dbReference>
<dbReference type="RefSeq" id="WP_035389981.1">
    <property type="nucleotide sequence ID" value="NZ_JQKF01000018.1"/>
</dbReference>